<protein>
    <submittedName>
        <fullName evidence="4">Cadherin domain-containing protein</fullName>
    </submittedName>
</protein>
<dbReference type="PANTHER" id="PTHR24026:SF126">
    <property type="entry name" value="PROTOCADHERIN FAT 4"/>
    <property type="match status" value="1"/>
</dbReference>
<name>A0A838BIP8_9HYPH</name>
<sequence length="567" mass="60883">MARFEVTAANFPGRAFEGTGTDTLVLVGGGAFDFDYVLLSGFSQILIEAGIGRYTSIRISGEQLADISFIGSSYDYTSVYLTGSAIDLRGKTFDKIRYLSLASDNATVTVASLPLALKIDAFQSQGETIVLDGPVATQAARDALHRQGFDKIVQGANVWTDAAPTLSNLSGGQLHVRQGQIVRLDPEADAVLSDDKGFVAFLDIALSNSGYLFPMSHFKLGSNFQILNNNYPSQTLLYKGSIIGSISSSSYDTTARISFHSSTAPDIVSEFVRDLAYTPGDFVHYKNVTVAITALDQGGRKSGTTVFNVTAETNWTPTEPTLSNASIVENAIAGTVVGTLKATDANGDAVHYRLTDDAGGRFSVVDDQIVVSGLVPIDFEVATKHRVTVVANDGEQDGLPATFTISIVNVLENVIRGTAGKDRLVGGAERDFLFGGLGNDILTGNGGKDAFVFNTKLGTATTDRKVNFDKITDFKVALDSIWLDDKIFNNKDLKLLGKKASETNPKKLNKKFFTVGDKAKDKDDYIVYNKKTGVLSYDPDGSGSKAAIEFAQVTKGASLRFDHFFII</sequence>
<dbReference type="InterPro" id="IPR002126">
    <property type="entry name" value="Cadherin-like_dom"/>
</dbReference>
<organism evidence="4 5">
    <name type="scientific">Microvirga mediterraneensis</name>
    <dbReference type="NCBI Taxonomy" id="2754695"/>
    <lineage>
        <taxon>Bacteria</taxon>
        <taxon>Pseudomonadati</taxon>
        <taxon>Pseudomonadota</taxon>
        <taxon>Alphaproteobacteria</taxon>
        <taxon>Hyphomicrobiales</taxon>
        <taxon>Methylobacteriaceae</taxon>
        <taxon>Microvirga</taxon>
    </lineage>
</organism>
<dbReference type="Gene3D" id="2.60.40.60">
    <property type="entry name" value="Cadherins"/>
    <property type="match status" value="1"/>
</dbReference>
<dbReference type="EMBL" id="JACDXJ010000001">
    <property type="protein sequence ID" value="MBA1155380.1"/>
    <property type="molecule type" value="Genomic_DNA"/>
</dbReference>
<dbReference type="GO" id="GO:0005509">
    <property type="term" value="F:calcium ion binding"/>
    <property type="evidence" value="ECO:0007669"/>
    <property type="project" value="InterPro"/>
</dbReference>
<keyword evidence="5" id="KW-1185">Reference proteome</keyword>
<evidence type="ECO:0000259" key="3">
    <source>
        <dbReference type="PROSITE" id="PS50268"/>
    </source>
</evidence>
<dbReference type="RefSeq" id="WP_181051026.1">
    <property type="nucleotide sequence ID" value="NZ_JACDXJ010000001.1"/>
</dbReference>
<accession>A0A838BIP8</accession>
<keyword evidence="1" id="KW-0812">Transmembrane</keyword>
<evidence type="ECO:0000313" key="4">
    <source>
        <dbReference type="EMBL" id="MBA1155380.1"/>
    </source>
</evidence>
<keyword evidence="2" id="KW-0472">Membrane</keyword>
<dbReference type="SUPFAM" id="SSF51120">
    <property type="entry name" value="beta-Roll"/>
    <property type="match status" value="1"/>
</dbReference>
<dbReference type="Proteomes" id="UP000572984">
    <property type="component" value="Unassembled WGS sequence"/>
</dbReference>
<keyword evidence="2" id="KW-1133">Transmembrane helix</keyword>
<dbReference type="InterPro" id="IPR001343">
    <property type="entry name" value="Hemolysn_Ca-bd"/>
</dbReference>
<reference evidence="4 5" key="1">
    <citation type="submission" date="2020-07" db="EMBL/GenBank/DDBJ databases">
        <title>Draft genome and description of Microvirga mediterraneensis Marseille-Q2068 sp. nov.</title>
        <authorList>
            <person name="Boxberger M."/>
        </authorList>
    </citation>
    <scope>NUCLEOTIDE SEQUENCE [LARGE SCALE GENOMIC DNA]</scope>
    <source>
        <strain evidence="4 5">Marseille-Q2068</strain>
    </source>
</reference>
<evidence type="ECO:0000256" key="1">
    <source>
        <dbReference type="ARBA" id="ARBA00022692"/>
    </source>
</evidence>
<dbReference type="AlphaFoldDB" id="A0A838BIP8"/>
<dbReference type="PANTHER" id="PTHR24026">
    <property type="entry name" value="FAT ATYPICAL CADHERIN-RELATED"/>
    <property type="match status" value="1"/>
</dbReference>
<comment type="caution">
    <text evidence="4">The sequence shown here is derived from an EMBL/GenBank/DDBJ whole genome shotgun (WGS) entry which is preliminary data.</text>
</comment>
<dbReference type="SMART" id="SM00112">
    <property type="entry name" value="CA"/>
    <property type="match status" value="1"/>
</dbReference>
<dbReference type="Pfam" id="PF00028">
    <property type="entry name" value="Cadherin"/>
    <property type="match status" value="1"/>
</dbReference>
<dbReference type="PROSITE" id="PS50268">
    <property type="entry name" value="CADHERIN_2"/>
    <property type="match status" value="1"/>
</dbReference>
<proteinExistence type="predicted"/>
<dbReference type="PRINTS" id="PR00313">
    <property type="entry name" value="CABNDNGRPT"/>
</dbReference>
<dbReference type="InterPro" id="IPR011049">
    <property type="entry name" value="Serralysin-like_metalloprot_C"/>
</dbReference>
<evidence type="ECO:0000256" key="2">
    <source>
        <dbReference type="ARBA" id="ARBA00022989"/>
    </source>
</evidence>
<dbReference type="Gene3D" id="2.150.10.10">
    <property type="entry name" value="Serralysin-like metalloprotease, C-terminal"/>
    <property type="match status" value="1"/>
</dbReference>
<dbReference type="GO" id="GO:0005886">
    <property type="term" value="C:plasma membrane"/>
    <property type="evidence" value="ECO:0007669"/>
    <property type="project" value="UniProtKB-SubCell"/>
</dbReference>
<gene>
    <name evidence="4" type="ORF">H0S73_04440</name>
</gene>
<evidence type="ECO:0000313" key="5">
    <source>
        <dbReference type="Proteomes" id="UP000572984"/>
    </source>
</evidence>
<feature type="domain" description="Cadherin" evidence="3">
    <location>
        <begin position="319"/>
        <end position="424"/>
    </location>
</feature>
<dbReference type="GO" id="GO:0007156">
    <property type="term" value="P:homophilic cell adhesion via plasma membrane adhesion molecules"/>
    <property type="evidence" value="ECO:0007669"/>
    <property type="project" value="InterPro"/>
</dbReference>
<dbReference type="CDD" id="cd11304">
    <property type="entry name" value="Cadherin_repeat"/>
    <property type="match status" value="1"/>
</dbReference>
<dbReference type="Pfam" id="PF00353">
    <property type="entry name" value="HemolysinCabind"/>
    <property type="match status" value="1"/>
</dbReference>